<comment type="subcellular location">
    <subcellularLocation>
        <location evidence="1">Cell membrane</location>
        <topology evidence="1">Multi-pass membrane protein</topology>
    </subcellularLocation>
</comment>
<evidence type="ECO:0000256" key="4">
    <source>
        <dbReference type="ARBA" id="ARBA00022692"/>
    </source>
</evidence>
<feature type="transmembrane region" description="Helical" evidence="7">
    <location>
        <begin position="128"/>
        <end position="153"/>
    </location>
</feature>
<reference evidence="8" key="1">
    <citation type="journal article" date="2020" name="Appl. Environ. Microbiol.">
        <title>Medium-Chain Fatty Acid Synthesis by 'Candidatus Weimeria bifida' gen. nov., sp. nov., and 'Candidatus Pseudoramibacter fermentans' sp. nov.</title>
        <authorList>
            <person name="Scarborough M.J."/>
            <person name="Myers K.S."/>
            <person name="Donohue T.J."/>
            <person name="Noguera D.R."/>
        </authorList>
    </citation>
    <scope>NUCLEOTIDE SEQUENCE</scope>
    <source>
        <strain evidence="8">EUB1.1</strain>
    </source>
</reference>
<feature type="transmembrane region" description="Helical" evidence="7">
    <location>
        <begin position="72"/>
        <end position="90"/>
    </location>
</feature>
<dbReference type="Pfam" id="PF02417">
    <property type="entry name" value="Chromate_transp"/>
    <property type="match status" value="2"/>
</dbReference>
<dbReference type="EMBL" id="VOGB01000004">
    <property type="protein sequence ID" value="MQM72482.1"/>
    <property type="molecule type" value="Genomic_DNA"/>
</dbReference>
<dbReference type="GO" id="GO:0005886">
    <property type="term" value="C:plasma membrane"/>
    <property type="evidence" value="ECO:0007669"/>
    <property type="project" value="UniProtKB-SubCell"/>
</dbReference>
<organism evidence="8 9">
    <name type="scientific">Candidatus Pseudoramibacter fermentans</name>
    <dbReference type="NCBI Taxonomy" id="2594427"/>
    <lineage>
        <taxon>Bacteria</taxon>
        <taxon>Bacillati</taxon>
        <taxon>Bacillota</taxon>
        <taxon>Clostridia</taxon>
        <taxon>Eubacteriales</taxon>
        <taxon>Eubacteriaceae</taxon>
        <taxon>Pseudoramibacter</taxon>
    </lineage>
</organism>
<feature type="transmembrane region" description="Helical" evidence="7">
    <location>
        <begin position="223"/>
        <end position="254"/>
    </location>
</feature>
<protein>
    <submittedName>
        <fullName evidence="8">Chromate transporter</fullName>
    </submittedName>
</protein>
<evidence type="ECO:0000256" key="1">
    <source>
        <dbReference type="ARBA" id="ARBA00004651"/>
    </source>
</evidence>
<keyword evidence="9" id="KW-1185">Reference proteome</keyword>
<feature type="transmembrane region" description="Helical" evidence="7">
    <location>
        <begin position="475"/>
        <end position="494"/>
    </location>
</feature>
<dbReference type="InterPro" id="IPR003370">
    <property type="entry name" value="Chromate_transpt"/>
</dbReference>
<feature type="transmembrane region" description="Helical" evidence="7">
    <location>
        <begin position="415"/>
        <end position="435"/>
    </location>
</feature>
<feature type="transmembrane region" description="Helical" evidence="7">
    <location>
        <begin position="30"/>
        <end position="52"/>
    </location>
</feature>
<dbReference type="Proteomes" id="UP000473648">
    <property type="component" value="Unassembled WGS sequence"/>
</dbReference>
<dbReference type="InterPro" id="IPR052518">
    <property type="entry name" value="CHR_Transporter"/>
</dbReference>
<feature type="transmembrane region" description="Helical" evidence="7">
    <location>
        <begin position="102"/>
        <end position="122"/>
    </location>
</feature>
<dbReference type="PANTHER" id="PTHR43663:SF1">
    <property type="entry name" value="CHROMATE TRANSPORTER"/>
    <property type="match status" value="1"/>
</dbReference>
<comment type="caution">
    <text evidence="8">The sequence shown here is derived from an EMBL/GenBank/DDBJ whole genome shotgun (WGS) entry which is preliminary data.</text>
</comment>
<keyword evidence="6 7" id="KW-0472">Membrane</keyword>
<keyword evidence="5 7" id="KW-1133">Transmembrane helix</keyword>
<sequence>MYLKEFTMKLRTHSSSAQPHTADKAGKGSFFMCMLKIGIIGFGGGTALIPVIEDAVTREHPFVSKEDYDRDVVAAAITPGALPVEIAAGLGKSVAGPGGMLLSALLMALPGCLLTLVILAVLSGVNKAVLTLTDCLSIGITAFILTLLIAYVVRTYREGGGDRRTAAVIAGVFALTCGKNLFTILGIKGVPAVSLDTLSVLGLAFFVIFFTKGKFDLKKGLAVAGVAAAFLFGKGAVRFAAIGAMVVLGGWGFVSDIRSAQGAIAKPGQFGRKWALEMAIWGSLLAVAAALTFAVTGRSPLFVLRGLLSSLISFGGGDAYLSVAEGMFVQSGTISAGHFYGNLIPVSNLLPGSILCKVLAGTGYYVGYGVRHSLVDAGLLWLAGFLVAVAGSGMTFGTVRLIYDALERLDTFACLSRWIRPIVAGLLLNICLSLISQNLTTGVTLGISAGAAAGITAAILAVNLVLLYSRRAKSGAMIAFSALASVLTAGSLVLL</sequence>
<evidence type="ECO:0000256" key="2">
    <source>
        <dbReference type="ARBA" id="ARBA00005262"/>
    </source>
</evidence>
<gene>
    <name evidence="8" type="ORF">FRC53_03455</name>
</gene>
<evidence type="ECO:0000256" key="6">
    <source>
        <dbReference type="ARBA" id="ARBA00023136"/>
    </source>
</evidence>
<dbReference type="PANTHER" id="PTHR43663">
    <property type="entry name" value="CHROMATE TRANSPORT PROTEIN-RELATED"/>
    <property type="match status" value="1"/>
</dbReference>
<feature type="transmembrane region" description="Helical" evidence="7">
    <location>
        <begin position="165"/>
        <end position="187"/>
    </location>
</feature>
<comment type="similarity">
    <text evidence="2">Belongs to the chromate ion transporter (CHR) (TC 2.A.51) family.</text>
</comment>
<evidence type="ECO:0000256" key="3">
    <source>
        <dbReference type="ARBA" id="ARBA00022475"/>
    </source>
</evidence>
<dbReference type="GO" id="GO:0015109">
    <property type="term" value="F:chromate transmembrane transporter activity"/>
    <property type="evidence" value="ECO:0007669"/>
    <property type="project" value="InterPro"/>
</dbReference>
<feature type="transmembrane region" description="Helical" evidence="7">
    <location>
        <begin position="274"/>
        <end position="295"/>
    </location>
</feature>
<keyword evidence="3" id="KW-1003">Cell membrane</keyword>
<evidence type="ECO:0000313" key="9">
    <source>
        <dbReference type="Proteomes" id="UP000473648"/>
    </source>
</evidence>
<name>A0A6L5GQZ1_9FIRM</name>
<evidence type="ECO:0000256" key="7">
    <source>
        <dbReference type="SAM" id="Phobius"/>
    </source>
</evidence>
<feature type="transmembrane region" description="Helical" evidence="7">
    <location>
        <begin position="193"/>
        <end position="211"/>
    </location>
</feature>
<accession>A0A6L5GQZ1</accession>
<keyword evidence="4 7" id="KW-0812">Transmembrane</keyword>
<feature type="transmembrane region" description="Helical" evidence="7">
    <location>
        <begin position="379"/>
        <end position="403"/>
    </location>
</feature>
<dbReference type="AlphaFoldDB" id="A0A6L5GQZ1"/>
<proteinExistence type="inferred from homology"/>
<feature type="transmembrane region" description="Helical" evidence="7">
    <location>
        <begin position="447"/>
        <end position="468"/>
    </location>
</feature>
<evidence type="ECO:0000313" key="8">
    <source>
        <dbReference type="EMBL" id="MQM72482.1"/>
    </source>
</evidence>
<evidence type="ECO:0000256" key="5">
    <source>
        <dbReference type="ARBA" id="ARBA00022989"/>
    </source>
</evidence>
<feature type="transmembrane region" description="Helical" evidence="7">
    <location>
        <begin position="302"/>
        <end position="321"/>
    </location>
</feature>